<feature type="region of interest" description="Disordered" evidence="1">
    <location>
        <begin position="1"/>
        <end position="30"/>
    </location>
</feature>
<name>A0A6G9HER8_9VIRU</name>
<gene>
    <name evidence="2" type="primary">ORF2</name>
</gene>
<organism evidence="2">
    <name type="scientific">Dikerogammarus haemobaphes virus 1</name>
    <dbReference type="NCBI Taxonomy" id="2704946"/>
    <lineage>
        <taxon>Viruses</taxon>
    </lineage>
</organism>
<dbReference type="EMBL" id="MN604016">
    <property type="protein sequence ID" value="QIQ08567.1"/>
    <property type="molecule type" value="Genomic_DNA"/>
</dbReference>
<feature type="region of interest" description="Disordered" evidence="1">
    <location>
        <begin position="48"/>
        <end position="245"/>
    </location>
</feature>
<feature type="compositionally biased region" description="Low complexity" evidence="1">
    <location>
        <begin position="48"/>
        <end position="230"/>
    </location>
</feature>
<protein>
    <submittedName>
        <fullName evidence="2">Uncharacterized protein</fullName>
    </submittedName>
</protein>
<sequence>MEGQSGLQPPPPLHRFAACRQEHSQYPRQPYAQEHSIPATLMQQVNNHYQQQQHQPLHMGQHQQNQQLQQHHQQRQVIQQQQQAMPQQQRQVIQQQQQAMPQHQQQAMPQHQQQAMAQHQQQTMPQQQQQAMPQQQQQAMPQHPHVIQQHQQHVIQQQQTLPSQQQQTLPAHRQQQDIQQHQQQAIQQQQTLPPQQQQTLPAHRQQQDIQQPQQQQRSLQPQQLQWQQSQAHWPHTQHQPPPLASAPQVVPVLKQSPKPAPFNTQVTISSDNASLIVPTSPPPPLDTEYINTQQDSALIRGEGSGDLLPEWVWAGTENPQTPTELSQHLSNVCDAEKNGIRNQLQNEMGTYSVTNPIEENNTHNQLKISFKREQCGMGIGKGIAVRKRKHSDAECDKKRIKLEEIYNEIKSLKARVDAVGEVINKKLMLLTEFLDNDSFL</sequence>
<evidence type="ECO:0000256" key="1">
    <source>
        <dbReference type="SAM" id="MobiDB-lite"/>
    </source>
</evidence>
<reference evidence="2" key="1">
    <citation type="journal article" date="2020" name="MBio">
        <title>A New Family of DNA Viruses Causing Disease in Crustaceans from Diverse Aquatic Biomes.</title>
        <authorList>
            <person name="Subramaniam K."/>
            <person name="Behringer D.C."/>
            <person name="Bojko J."/>
            <person name="Yutin N."/>
            <person name="Clark A.S."/>
            <person name="Bateman K.S."/>
            <person name="van Aerle R."/>
            <person name="Bass D."/>
            <person name="Kerr R.C."/>
            <person name="Koonin E.V."/>
            <person name="Stentiford G.D."/>
            <person name="Waltzek T.B."/>
        </authorList>
    </citation>
    <scope>NUCLEOTIDE SEQUENCE</scope>
</reference>
<evidence type="ECO:0000313" key="2">
    <source>
        <dbReference type="EMBL" id="QIQ08567.1"/>
    </source>
</evidence>
<proteinExistence type="predicted"/>
<accession>A0A6G9HER8</accession>